<dbReference type="InterPro" id="IPR032267">
    <property type="entry name" value="DUF4832"/>
</dbReference>
<protein>
    <submittedName>
        <fullName evidence="4">DUF4832 domain-containing protein</fullName>
    </submittedName>
</protein>
<dbReference type="Pfam" id="PF16173">
    <property type="entry name" value="DUF4874"/>
    <property type="match status" value="1"/>
</dbReference>
<evidence type="ECO:0000256" key="1">
    <source>
        <dbReference type="SAM" id="Phobius"/>
    </source>
</evidence>
<dbReference type="Proteomes" id="UP000643810">
    <property type="component" value="Unassembled WGS sequence"/>
</dbReference>
<proteinExistence type="predicted"/>
<evidence type="ECO:0000313" key="4">
    <source>
        <dbReference type="EMBL" id="MBC5685631.1"/>
    </source>
</evidence>
<organism evidence="4 5">
    <name type="scientific">Roseburia lenta</name>
    <dbReference type="NCBI Taxonomy" id="2763061"/>
    <lineage>
        <taxon>Bacteria</taxon>
        <taxon>Bacillati</taxon>
        <taxon>Bacillota</taxon>
        <taxon>Clostridia</taxon>
        <taxon>Lachnospirales</taxon>
        <taxon>Lachnospiraceae</taxon>
        <taxon>Roseburia</taxon>
    </lineage>
</organism>
<keyword evidence="1" id="KW-0812">Transmembrane</keyword>
<feature type="domain" description="DUF4832" evidence="2">
    <location>
        <begin position="267"/>
        <end position="434"/>
    </location>
</feature>
<comment type="caution">
    <text evidence="4">The sequence shown here is derived from an EMBL/GenBank/DDBJ whole genome shotgun (WGS) entry which is preliminary data.</text>
</comment>
<evidence type="ECO:0000259" key="2">
    <source>
        <dbReference type="Pfam" id="PF16116"/>
    </source>
</evidence>
<dbReference type="RefSeq" id="WP_186853870.1">
    <property type="nucleotide sequence ID" value="NZ_JACOPG010000001.1"/>
</dbReference>
<sequence length="459" mass="50751">MAGKIKKKHRGLRFLCGLILFLIALSVIGTVFLLRRNVTATFTPVDYAESNETLANPYTGWYHTYEYEISDETSFDTSTVDYALVLDNSTRLCLVRINLKNYAAGAISDHGLADIRAILSTWAATDKQMILRFCYDTTGDNSISEPSDLTTVYRHMEQVSDIINDYAAHIYQLQGIFVGAQGETLSSPSLTDATLADLTDYYASLTDKSLYLGLHDAGQYLQAIGQTSVPPTLFTSDKTLFYRLGLFNDSLTSALSNAEAEATSAIAYFAPCGGSVAADPSLADAATAIQMLQARHISYLNAEQTESTLTSWKSQTYTSSDAYNGLTLYDYMTTHLGYRYVLRDAALSFNTWKNESGSLTLSIENVGFSVSYMPYDVCLLMRNQDTEEMITLPLDTDNRSWNPQETTTLKQSLALRDYDKGTYSLYLLVQNPSSGEVIKLGNTMPLTSNGYMIGSLVIE</sequence>
<feature type="domain" description="DUF4874" evidence="3">
    <location>
        <begin position="56"/>
        <end position="190"/>
    </location>
</feature>
<accession>A0ABR7GDW4</accession>
<keyword evidence="1" id="KW-1133">Transmembrane helix</keyword>
<gene>
    <name evidence="4" type="ORF">H8R94_03200</name>
</gene>
<keyword evidence="5" id="KW-1185">Reference proteome</keyword>
<name>A0ABR7GDW4_9FIRM</name>
<evidence type="ECO:0000259" key="3">
    <source>
        <dbReference type="Pfam" id="PF16173"/>
    </source>
</evidence>
<dbReference type="EMBL" id="JACOPG010000001">
    <property type="protein sequence ID" value="MBC5685631.1"/>
    <property type="molecule type" value="Genomic_DNA"/>
</dbReference>
<dbReference type="InterPro" id="IPR032379">
    <property type="entry name" value="DUF4874"/>
</dbReference>
<feature type="transmembrane region" description="Helical" evidence="1">
    <location>
        <begin position="12"/>
        <end position="34"/>
    </location>
</feature>
<evidence type="ECO:0000313" key="5">
    <source>
        <dbReference type="Proteomes" id="UP000643810"/>
    </source>
</evidence>
<reference evidence="4 5" key="1">
    <citation type="submission" date="2020-08" db="EMBL/GenBank/DDBJ databases">
        <title>Genome public.</title>
        <authorList>
            <person name="Liu C."/>
            <person name="Sun Q."/>
        </authorList>
    </citation>
    <scope>NUCLEOTIDE SEQUENCE [LARGE SCALE GENOMIC DNA]</scope>
    <source>
        <strain evidence="4 5">NSJ-9</strain>
    </source>
</reference>
<dbReference type="Pfam" id="PF16116">
    <property type="entry name" value="DUF4832"/>
    <property type="match status" value="1"/>
</dbReference>
<keyword evidence="1" id="KW-0472">Membrane</keyword>